<accession>A0A9N9FRS9</accession>
<protein>
    <submittedName>
        <fullName evidence="1">7038_t:CDS:1</fullName>
    </submittedName>
</protein>
<evidence type="ECO:0000313" key="1">
    <source>
        <dbReference type="EMBL" id="CAG8553024.1"/>
    </source>
</evidence>
<dbReference type="Proteomes" id="UP000789706">
    <property type="component" value="Unassembled WGS sequence"/>
</dbReference>
<gene>
    <name evidence="1" type="ORF">DEBURN_LOCUS7197</name>
</gene>
<organism evidence="1 2">
    <name type="scientific">Diversispora eburnea</name>
    <dbReference type="NCBI Taxonomy" id="1213867"/>
    <lineage>
        <taxon>Eukaryota</taxon>
        <taxon>Fungi</taxon>
        <taxon>Fungi incertae sedis</taxon>
        <taxon>Mucoromycota</taxon>
        <taxon>Glomeromycotina</taxon>
        <taxon>Glomeromycetes</taxon>
        <taxon>Diversisporales</taxon>
        <taxon>Diversisporaceae</taxon>
        <taxon>Diversispora</taxon>
    </lineage>
</organism>
<proteinExistence type="predicted"/>
<sequence length="174" mass="19768">MFQAMKKFISNPNYKSIYQFQFKRSIKNNVDKKYDGYWTLILRQHALSPTEQNESQNKSSIASISIDSDNKEEIPTFKEETLIYTVDGELIPPKPAFPDNCSQNQTDILVTTSEENKLESTPASDPNPNEILMKIYRKNIPVIDLLTGDIVTDLEEALLWVSNSSGAGPKTLEY</sequence>
<name>A0A9N9FRS9_9GLOM</name>
<keyword evidence="2" id="KW-1185">Reference proteome</keyword>
<dbReference type="AlphaFoldDB" id="A0A9N9FRS9"/>
<dbReference type="OrthoDB" id="10064411at2759"/>
<reference evidence="1" key="1">
    <citation type="submission" date="2021-06" db="EMBL/GenBank/DDBJ databases">
        <authorList>
            <person name="Kallberg Y."/>
            <person name="Tangrot J."/>
            <person name="Rosling A."/>
        </authorList>
    </citation>
    <scope>NUCLEOTIDE SEQUENCE</scope>
    <source>
        <strain evidence="1">AZ414A</strain>
    </source>
</reference>
<dbReference type="EMBL" id="CAJVPK010000834">
    <property type="protein sequence ID" value="CAG8553024.1"/>
    <property type="molecule type" value="Genomic_DNA"/>
</dbReference>
<evidence type="ECO:0000313" key="2">
    <source>
        <dbReference type="Proteomes" id="UP000789706"/>
    </source>
</evidence>
<comment type="caution">
    <text evidence="1">The sequence shown here is derived from an EMBL/GenBank/DDBJ whole genome shotgun (WGS) entry which is preliminary data.</text>
</comment>